<dbReference type="RefSeq" id="WP_179488243.1">
    <property type="nucleotide sequence ID" value="NZ_JACCBV010000001.1"/>
</dbReference>
<reference evidence="2 3" key="1">
    <citation type="submission" date="2020-07" db="EMBL/GenBank/DDBJ databases">
        <title>Sequencing the genomes of 1000 actinobacteria strains.</title>
        <authorList>
            <person name="Klenk H.-P."/>
        </authorList>
    </citation>
    <scope>NUCLEOTIDE SEQUENCE [LARGE SCALE GENOMIC DNA]</scope>
    <source>
        <strain evidence="2 3">DSM 24662</strain>
    </source>
</reference>
<accession>A0A7Y9KIU2</accession>
<keyword evidence="1" id="KW-1133">Transmembrane helix</keyword>
<feature type="transmembrane region" description="Helical" evidence="1">
    <location>
        <begin position="23"/>
        <end position="43"/>
    </location>
</feature>
<evidence type="ECO:0000313" key="2">
    <source>
        <dbReference type="EMBL" id="NYE19120.1"/>
    </source>
</evidence>
<evidence type="ECO:0000256" key="1">
    <source>
        <dbReference type="SAM" id="Phobius"/>
    </source>
</evidence>
<keyword evidence="3" id="KW-1185">Reference proteome</keyword>
<name>A0A7Y9KIU2_9MICO</name>
<protein>
    <submittedName>
        <fullName evidence="2">Uncharacterized protein</fullName>
    </submittedName>
</protein>
<organism evidence="2 3">
    <name type="scientific">Microbacterium immunditiarum</name>
    <dbReference type="NCBI Taxonomy" id="337480"/>
    <lineage>
        <taxon>Bacteria</taxon>
        <taxon>Bacillati</taxon>
        <taxon>Actinomycetota</taxon>
        <taxon>Actinomycetes</taxon>
        <taxon>Micrococcales</taxon>
        <taxon>Microbacteriaceae</taxon>
        <taxon>Microbacterium</taxon>
    </lineage>
</organism>
<keyword evidence="1" id="KW-0812">Transmembrane</keyword>
<sequence length="162" mass="17015">MTTIEIADARVVRRGPMFWVCRYLPGEIAGTAALVLAGLGVTVWTDAPIAIALAGLVGAVIGFYGVLAVTIYSEHSIAAHGRSRRGTFALLLAEFGPVEFVDTLLIRPAALMLGVWMAPDPTWGLLAGKLAADVLFYAAVAKSHSTGGARGVRAARDRQTVP</sequence>
<gene>
    <name evidence="2" type="ORF">BJ991_001148</name>
</gene>
<evidence type="ECO:0000313" key="3">
    <source>
        <dbReference type="Proteomes" id="UP000576969"/>
    </source>
</evidence>
<dbReference type="Proteomes" id="UP000576969">
    <property type="component" value="Unassembled WGS sequence"/>
</dbReference>
<comment type="caution">
    <text evidence="2">The sequence shown here is derived from an EMBL/GenBank/DDBJ whole genome shotgun (WGS) entry which is preliminary data.</text>
</comment>
<feature type="transmembrane region" description="Helical" evidence="1">
    <location>
        <begin position="49"/>
        <end position="72"/>
    </location>
</feature>
<keyword evidence="1" id="KW-0472">Membrane</keyword>
<proteinExistence type="predicted"/>
<dbReference type="EMBL" id="JACCBV010000001">
    <property type="protein sequence ID" value="NYE19120.1"/>
    <property type="molecule type" value="Genomic_DNA"/>
</dbReference>
<dbReference type="AlphaFoldDB" id="A0A7Y9KIU2"/>